<protein>
    <recommendedName>
        <fullName evidence="4">Fungal N-terminal domain-containing protein</fullName>
    </recommendedName>
</protein>
<sequence>MLDPIVALGIAGNCVQFIDFGIKATSKAREIYRSADGILKENIDLEIVIEDLAVVARKLEMLNATTTGHNGLDDLCQRCGKTAGELLAALYGFKTRGQKSKVQSVRMALKAIWGKKGVEEMRTRLEEFRDEMQFHVLVSLKCEIDVEDTKRLERFKTLDAHANTIFDALSEQQVSIQANDARSDKRHIKTVAIIVSKQKEGHTQVVKSVAEAGDQVVQAVAASAEAIQETLSAESIKADNRHQHTAEVIVAKQIKAHTEVIETLQSLNSSSRAEQEATRRELEQLKQALTKTEQDIKTRVEELKEFIEALNRTRDDKLRRQLQERSNAITVALSAMAIVHESLQCKISSVQAYAKRMMISANLSSWSLKPQAPQLHSDYVWAKELESAEVHELPATEPVGSELNTPMESRMREEDWPVSTLPLSPLPLLFAMTEMRDARAGNMSPRHDTFYHP</sequence>
<reference evidence="2 3" key="1">
    <citation type="submission" date="2016-04" db="EMBL/GenBank/DDBJ databases">
        <title>A degradative enzymes factory behind the ericoid mycorrhizal symbiosis.</title>
        <authorList>
            <consortium name="DOE Joint Genome Institute"/>
            <person name="Martino E."/>
            <person name="Morin E."/>
            <person name="Grelet G."/>
            <person name="Kuo A."/>
            <person name="Kohler A."/>
            <person name="Daghino S."/>
            <person name="Barry K."/>
            <person name="Choi C."/>
            <person name="Cichocki N."/>
            <person name="Clum A."/>
            <person name="Copeland A."/>
            <person name="Hainaut M."/>
            <person name="Haridas S."/>
            <person name="Labutti K."/>
            <person name="Lindquist E."/>
            <person name="Lipzen A."/>
            <person name="Khouja H.-R."/>
            <person name="Murat C."/>
            <person name="Ohm R."/>
            <person name="Olson A."/>
            <person name="Spatafora J."/>
            <person name="Veneault-Fourrey C."/>
            <person name="Henrissat B."/>
            <person name="Grigoriev I."/>
            <person name="Martin F."/>
            <person name="Perotto S."/>
        </authorList>
    </citation>
    <scope>NUCLEOTIDE SEQUENCE [LARGE SCALE GENOMIC DNA]</scope>
    <source>
        <strain evidence="2 3">F</strain>
    </source>
</reference>
<evidence type="ECO:0000256" key="1">
    <source>
        <dbReference type="SAM" id="Coils"/>
    </source>
</evidence>
<evidence type="ECO:0000313" key="3">
    <source>
        <dbReference type="Proteomes" id="UP000235786"/>
    </source>
</evidence>
<keyword evidence="1" id="KW-0175">Coiled coil</keyword>
<dbReference type="OrthoDB" id="341259at2759"/>
<name>A0A2J6RGT1_HYAVF</name>
<organism evidence="2 3">
    <name type="scientific">Hyaloscypha variabilis (strain UAMH 11265 / GT02V1 / F)</name>
    <name type="common">Meliniomyces variabilis</name>
    <dbReference type="NCBI Taxonomy" id="1149755"/>
    <lineage>
        <taxon>Eukaryota</taxon>
        <taxon>Fungi</taxon>
        <taxon>Dikarya</taxon>
        <taxon>Ascomycota</taxon>
        <taxon>Pezizomycotina</taxon>
        <taxon>Leotiomycetes</taxon>
        <taxon>Helotiales</taxon>
        <taxon>Hyaloscyphaceae</taxon>
        <taxon>Hyaloscypha</taxon>
        <taxon>Hyaloscypha variabilis</taxon>
    </lineage>
</organism>
<feature type="coiled-coil region" evidence="1">
    <location>
        <begin position="268"/>
        <end position="320"/>
    </location>
</feature>
<dbReference type="EMBL" id="KZ613949">
    <property type="protein sequence ID" value="PMD37733.1"/>
    <property type="molecule type" value="Genomic_DNA"/>
</dbReference>
<proteinExistence type="predicted"/>
<keyword evidence="3" id="KW-1185">Reference proteome</keyword>
<evidence type="ECO:0008006" key="4">
    <source>
        <dbReference type="Google" id="ProtNLM"/>
    </source>
</evidence>
<dbReference type="AlphaFoldDB" id="A0A2J6RGT1"/>
<dbReference type="Proteomes" id="UP000235786">
    <property type="component" value="Unassembled WGS sequence"/>
</dbReference>
<accession>A0A2J6RGT1</accession>
<evidence type="ECO:0000313" key="2">
    <source>
        <dbReference type="EMBL" id="PMD37733.1"/>
    </source>
</evidence>
<gene>
    <name evidence="2" type="ORF">L207DRAFT_514914</name>
</gene>